<evidence type="ECO:0000256" key="1">
    <source>
        <dbReference type="PROSITE-ProRule" id="PRU00703"/>
    </source>
</evidence>
<organism evidence="3 4">
    <name type="scientific">Aduncisulcus paluster</name>
    <dbReference type="NCBI Taxonomy" id="2918883"/>
    <lineage>
        <taxon>Eukaryota</taxon>
        <taxon>Metamonada</taxon>
        <taxon>Carpediemonas-like organisms</taxon>
        <taxon>Aduncisulcus</taxon>
    </lineage>
</organism>
<dbReference type="PROSITE" id="PS51371">
    <property type="entry name" value="CBS"/>
    <property type="match status" value="1"/>
</dbReference>
<dbReference type="Proteomes" id="UP001057375">
    <property type="component" value="Unassembled WGS sequence"/>
</dbReference>
<protein>
    <recommendedName>
        <fullName evidence="2">CBS domain-containing protein</fullName>
    </recommendedName>
</protein>
<gene>
    <name evidence="3" type="ORF">ADUPG1_003569</name>
</gene>
<keyword evidence="4" id="KW-1185">Reference proteome</keyword>
<dbReference type="SUPFAM" id="SSF54631">
    <property type="entry name" value="CBS-domain pair"/>
    <property type="match status" value="1"/>
</dbReference>
<comment type="caution">
    <text evidence="3">The sequence shown here is derived from an EMBL/GenBank/DDBJ whole genome shotgun (WGS) entry which is preliminary data.</text>
</comment>
<keyword evidence="1" id="KW-0129">CBS domain</keyword>
<name>A0ABQ5KYY1_9EUKA</name>
<dbReference type="InterPro" id="IPR000644">
    <property type="entry name" value="CBS_dom"/>
</dbReference>
<reference evidence="3" key="1">
    <citation type="submission" date="2022-03" db="EMBL/GenBank/DDBJ databases">
        <title>Draft genome sequence of Aduncisulcus paluster, a free-living microaerophilic Fornicata.</title>
        <authorList>
            <person name="Yuyama I."/>
            <person name="Kume K."/>
            <person name="Tamura T."/>
            <person name="Inagaki Y."/>
            <person name="Hashimoto T."/>
        </authorList>
    </citation>
    <scope>NUCLEOTIDE SEQUENCE</scope>
    <source>
        <strain evidence="3">NY0171</strain>
    </source>
</reference>
<evidence type="ECO:0000313" key="4">
    <source>
        <dbReference type="Proteomes" id="UP001057375"/>
    </source>
</evidence>
<dbReference type="EMBL" id="BQXS01004924">
    <property type="protein sequence ID" value="GKT37631.1"/>
    <property type="molecule type" value="Genomic_DNA"/>
</dbReference>
<feature type="domain" description="CBS" evidence="2">
    <location>
        <begin position="27"/>
        <end position="84"/>
    </location>
</feature>
<evidence type="ECO:0000259" key="2">
    <source>
        <dbReference type="PROSITE" id="PS51371"/>
    </source>
</evidence>
<dbReference type="InterPro" id="IPR046342">
    <property type="entry name" value="CBS_dom_sf"/>
</dbReference>
<evidence type="ECO:0000313" key="3">
    <source>
        <dbReference type="EMBL" id="GKT37631.1"/>
    </source>
</evidence>
<dbReference type="Pfam" id="PF00571">
    <property type="entry name" value="CBS"/>
    <property type="match status" value="1"/>
</dbReference>
<proteinExistence type="predicted"/>
<sequence length="147" mass="16621">MTLRDMRAFLKNAQDLKGAAEVVDTLMVRTVVSLPVNSNLKEAIMKFERTGVSFLPLLNQDETVAGIIKSKDAMNTFRQKGTKIKFSLPQSSLLRLLRQYLRIQQPKSYPVGCLPCNKILPENYISHCKEHQDCAPPRTFQILNSNG</sequence>
<accession>A0ABQ5KYY1</accession>
<dbReference type="Gene3D" id="3.10.580.10">
    <property type="entry name" value="CBS-domain"/>
    <property type="match status" value="1"/>
</dbReference>